<gene>
    <name evidence="1" type="ORF">TbgDal_VII3380</name>
</gene>
<dbReference type="EMBL" id="FN554970">
    <property type="protein sequence ID" value="CBH12395.1"/>
    <property type="molecule type" value="Genomic_DNA"/>
</dbReference>
<dbReference type="KEGG" id="tbg:TbgDal_VII3380"/>
<proteinExistence type="predicted"/>
<dbReference type="Proteomes" id="UP000002316">
    <property type="component" value="Chromosome 7"/>
</dbReference>
<organism evidence="1 2">
    <name type="scientific">Trypanosoma brucei gambiense (strain MHOM/CI/86/DAL972)</name>
    <dbReference type="NCBI Taxonomy" id="679716"/>
    <lineage>
        <taxon>Eukaryota</taxon>
        <taxon>Discoba</taxon>
        <taxon>Euglenozoa</taxon>
        <taxon>Kinetoplastea</taxon>
        <taxon>Metakinetoplastina</taxon>
        <taxon>Trypanosomatida</taxon>
        <taxon>Trypanosomatidae</taxon>
        <taxon>Trypanosoma</taxon>
    </lineage>
</organism>
<dbReference type="GeneID" id="23862524"/>
<accession>C9ZSL1</accession>
<sequence length="131" mass="14511">MSSSRLKGEDGVGGEKKRLEVGSLLVECPLLMFKGVCRRYRVHIMVPGDCVCLHLILPASTINHCVARLVVVDVGTTHVRHRGRDVTAACFFSFFLLSFPVTYPHVTDTMFECVCAKNSTWIPAAAHLHVE</sequence>
<name>C9ZSL1_TRYB9</name>
<reference evidence="2" key="1">
    <citation type="journal article" date="2010" name="PLoS Negl. Trop. Dis.">
        <title>The genome sequence of Trypanosoma brucei gambiense, causative agent of chronic human african trypanosomiasis.</title>
        <authorList>
            <person name="Jackson A.P."/>
            <person name="Sanders M."/>
            <person name="Berry A."/>
            <person name="McQuillan J."/>
            <person name="Aslett M.A."/>
            <person name="Quail M.A."/>
            <person name="Chukualim B."/>
            <person name="Capewell P."/>
            <person name="MacLeod A."/>
            <person name="Melville S.E."/>
            <person name="Gibson W."/>
            <person name="Barry J.D."/>
            <person name="Berriman M."/>
            <person name="Hertz-Fowler C."/>
        </authorList>
    </citation>
    <scope>NUCLEOTIDE SEQUENCE [LARGE SCALE GENOMIC DNA]</scope>
    <source>
        <strain evidence="2">MHOM/CI/86/DAL972</strain>
    </source>
</reference>
<dbReference type="RefSeq" id="XP_011774676.1">
    <property type="nucleotide sequence ID" value="XM_011776374.1"/>
</dbReference>
<dbReference type="AlphaFoldDB" id="C9ZSL1"/>
<evidence type="ECO:0000313" key="1">
    <source>
        <dbReference type="EMBL" id="CBH12395.1"/>
    </source>
</evidence>
<evidence type="ECO:0000313" key="2">
    <source>
        <dbReference type="Proteomes" id="UP000002316"/>
    </source>
</evidence>
<protein>
    <submittedName>
        <fullName evidence="1">Uncharacterized protein</fullName>
    </submittedName>
</protein>